<protein>
    <submittedName>
        <fullName evidence="3 4">TNF receptor-associated factor 4-like</fullName>
    </submittedName>
</protein>
<dbReference type="Gene3D" id="2.60.210.10">
    <property type="entry name" value="Apoptosis, Tumor Necrosis Factor Receptor Associated Protein 2, Chain A"/>
    <property type="match status" value="1"/>
</dbReference>
<dbReference type="Proteomes" id="UP001652625">
    <property type="component" value="Chromosome 15"/>
</dbReference>
<evidence type="ECO:0000313" key="2">
    <source>
        <dbReference type="Proteomes" id="UP001652625"/>
    </source>
</evidence>
<name>A0ABM4BAE8_HYDVU</name>
<dbReference type="RefSeq" id="XP_065673616.1">
    <property type="nucleotide sequence ID" value="XM_065817544.1"/>
</dbReference>
<evidence type="ECO:0000259" key="1">
    <source>
        <dbReference type="PROSITE" id="PS50144"/>
    </source>
</evidence>
<dbReference type="Proteomes" id="UP001652625">
    <property type="component" value="Chromosome 14"/>
</dbReference>
<dbReference type="PROSITE" id="PS50144">
    <property type="entry name" value="MATH"/>
    <property type="match status" value="1"/>
</dbReference>
<evidence type="ECO:0000313" key="4">
    <source>
        <dbReference type="RefSeq" id="XP_065673616.1"/>
    </source>
</evidence>
<accession>A0ABM4BAE8</accession>
<dbReference type="SUPFAM" id="SSF49599">
    <property type="entry name" value="TRAF domain-like"/>
    <property type="match status" value="1"/>
</dbReference>
<feature type="domain" description="MATH" evidence="1">
    <location>
        <begin position="192"/>
        <end position="331"/>
    </location>
</feature>
<dbReference type="Pfam" id="PF21355">
    <property type="entry name" value="TRAF-mep_MATH"/>
    <property type="match status" value="1"/>
</dbReference>
<dbReference type="Proteomes" id="UP001652625">
    <property type="component" value="Chromosome 02"/>
</dbReference>
<evidence type="ECO:0000313" key="3">
    <source>
        <dbReference type="RefSeq" id="XP_065645892.1"/>
    </source>
</evidence>
<organism evidence="2 3">
    <name type="scientific">Hydra vulgaris</name>
    <name type="common">Hydra</name>
    <name type="synonym">Hydra attenuata</name>
    <dbReference type="NCBI Taxonomy" id="6087"/>
    <lineage>
        <taxon>Eukaryota</taxon>
        <taxon>Metazoa</taxon>
        <taxon>Cnidaria</taxon>
        <taxon>Hydrozoa</taxon>
        <taxon>Hydroidolina</taxon>
        <taxon>Anthoathecata</taxon>
        <taxon>Aplanulata</taxon>
        <taxon>Hydridae</taxon>
        <taxon>Hydra</taxon>
    </lineage>
</organism>
<dbReference type="InterPro" id="IPR002083">
    <property type="entry name" value="MATH/TRAF_dom"/>
</dbReference>
<proteinExistence type="predicted"/>
<reference evidence="2 3" key="1">
    <citation type="submission" date="2025-05" db="UniProtKB">
        <authorList>
            <consortium name="RefSeq"/>
        </authorList>
    </citation>
    <scope>NUCLEOTIDE SEQUENCE [LARGE SCALE GENOMIC DNA]</scope>
</reference>
<dbReference type="RefSeq" id="XP_065645892.1">
    <property type="nucleotide sequence ID" value="XM_065789820.1"/>
</dbReference>
<dbReference type="InterPro" id="IPR049342">
    <property type="entry name" value="TRAF1-6_MATH_dom"/>
</dbReference>
<evidence type="ECO:0000313" key="5">
    <source>
        <dbReference type="RefSeq" id="XP_065675430.1"/>
    </source>
</evidence>
<keyword evidence="2" id="KW-1185">Reference proteome</keyword>
<dbReference type="GeneID" id="136076393"/>
<gene>
    <name evidence="3" type="primary">LOC136076393</name>
    <name evidence="4" type="synonym">LOC136090704</name>
    <name evidence="5" type="synonym">LOC136091649</name>
</gene>
<dbReference type="InterPro" id="IPR008974">
    <property type="entry name" value="TRAF-like"/>
</dbReference>
<dbReference type="RefSeq" id="XP_065675430.1">
    <property type="nucleotide sequence ID" value="XM_065819358.1"/>
</dbReference>
<sequence length="335" mass="39249">MEPFINRKNTEKICCCYCGMLQNIENLLDHQQNCLEKINSTSCFCCGINVNNLETHECRYEEIQPSTFLCFLCVHQIPTEIMANHVTDCLSHLEERFIIKATENINETIKSNTNVFNKIINNCMLSLSNSNKQIAQLSSLVTCKNKEFENHVKSSTEYLTNLINEKNEEIANLKSLVCDMKISKENFPITDNQIIKCDQMDLRLLSNEPFYSDPAYTTDGYFYRIKMYGYEIAEKKMAIYFQLLQSPHDHVLKWPFKRRVIVTLRNNGHEMKKEISFGNYNQGQLENAGYCRYFYQPVHEYNPAIGYTEFINHEHLKNFIVNNMLFINVSIENHI</sequence>